<dbReference type="Proteomes" id="UP001207918">
    <property type="component" value="Unassembled WGS sequence"/>
</dbReference>
<evidence type="ECO:0000259" key="4">
    <source>
        <dbReference type="Pfam" id="PF25967"/>
    </source>
</evidence>
<evidence type="ECO:0000313" key="6">
    <source>
        <dbReference type="EMBL" id="MCW9707885.1"/>
    </source>
</evidence>
<feature type="compositionally biased region" description="Polar residues" evidence="2">
    <location>
        <begin position="396"/>
        <end position="408"/>
    </location>
</feature>
<comment type="similarity">
    <text evidence="1">Belongs to the membrane fusion protein (MFP) (TC 8.A.1) family.</text>
</comment>
<dbReference type="PANTHER" id="PTHR30469:SF33">
    <property type="entry name" value="SLR1207 PROTEIN"/>
    <property type="match status" value="1"/>
</dbReference>
<evidence type="ECO:0000256" key="1">
    <source>
        <dbReference type="ARBA" id="ARBA00009477"/>
    </source>
</evidence>
<gene>
    <name evidence="6" type="ORF">J6I44_13540</name>
</gene>
<feature type="signal peptide" evidence="3">
    <location>
        <begin position="1"/>
        <end position="20"/>
    </location>
</feature>
<dbReference type="Gene3D" id="2.40.30.170">
    <property type="match status" value="1"/>
</dbReference>
<dbReference type="Pfam" id="PF25967">
    <property type="entry name" value="RND-MFP_C"/>
    <property type="match status" value="1"/>
</dbReference>
<dbReference type="SUPFAM" id="SSF111369">
    <property type="entry name" value="HlyD-like secretion proteins"/>
    <property type="match status" value="1"/>
</dbReference>
<dbReference type="Gene3D" id="1.10.287.470">
    <property type="entry name" value="Helix hairpin bin"/>
    <property type="match status" value="1"/>
</dbReference>
<evidence type="ECO:0000313" key="7">
    <source>
        <dbReference type="Proteomes" id="UP001207918"/>
    </source>
</evidence>
<dbReference type="Gene3D" id="2.40.50.100">
    <property type="match status" value="1"/>
</dbReference>
<feature type="chain" id="PRO_5047136825" evidence="3">
    <location>
        <begin position="21"/>
        <end position="408"/>
    </location>
</feature>
<name>A0ABT3PPV5_9BACT</name>
<keyword evidence="7" id="KW-1185">Reference proteome</keyword>
<evidence type="ECO:0000256" key="3">
    <source>
        <dbReference type="SAM" id="SignalP"/>
    </source>
</evidence>
<dbReference type="Gene3D" id="2.40.420.20">
    <property type="match status" value="1"/>
</dbReference>
<keyword evidence="3" id="KW-0732">Signal</keyword>
<protein>
    <submittedName>
        <fullName evidence="6">Efflux RND transporter periplasmic adaptor subunit</fullName>
    </submittedName>
</protein>
<dbReference type="InterPro" id="IPR058647">
    <property type="entry name" value="BSH_CzcB-like"/>
</dbReference>
<dbReference type="Pfam" id="PF25973">
    <property type="entry name" value="BSH_CzcB"/>
    <property type="match status" value="1"/>
</dbReference>
<evidence type="ECO:0000256" key="2">
    <source>
        <dbReference type="SAM" id="MobiDB-lite"/>
    </source>
</evidence>
<sequence>MKKLLPYSIVVAIIFFQACGGNTEGPNNPGPGGGMNPAANPGISVETIVASTSDISEQIKSFGNIRAAEIVNVTPQVSNRVTAIYADLGDTVRQGEVMAKIYDVPFRDQYQQAKSQLEQSKSAYVRDSLQYYRQQTLHEKELISSTEFDDARATFQNSKAQLEASRANLTQSREDLKNTEITSPVYGVVLTRNISTGDLASTGQVAYEVGNLTGYQARVYLPLEEWRKIEIGQPVSFRVSNQQDITGEGRVTQISPRIDPTTGLGEVVISLTDRGTSIYQGVLVQSIINVETHQDAVTIPRSALVENVQTLIEPESNTIQLERSYSAFVVQNDSLALRRELTLGIEQGNEIEILEGIGAGDEVVITGQNSLNDSSKVRVAGQEDFQPAEEIPIEASEQSTADTSSTSR</sequence>
<feature type="domain" description="CzcB-like barrel-sandwich hybrid" evidence="5">
    <location>
        <begin position="70"/>
        <end position="210"/>
    </location>
</feature>
<dbReference type="EMBL" id="JAGGJA010000008">
    <property type="protein sequence ID" value="MCW9707885.1"/>
    <property type="molecule type" value="Genomic_DNA"/>
</dbReference>
<dbReference type="PROSITE" id="PS51257">
    <property type="entry name" value="PROKAR_LIPOPROTEIN"/>
    <property type="match status" value="1"/>
</dbReference>
<feature type="region of interest" description="Disordered" evidence="2">
    <location>
        <begin position="382"/>
        <end position="408"/>
    </location>
</feature>
<comment type="caution">
    <text evidence="6">The sequence shown here is derived from an EMBL/GenBank/DDBJ whole genome shotgun (WGS) entry which is preliminary data.</text>
</comment>
<accession>A0ABT3PPV5</accession>
<reference evidence="6 7" key="1">
    <citation type="submission" date="2021-03" db="EMBL/GenBank/DDBJ databases">
        <title>Aliifodinibius sp. nov., a new bacterium isolated from saline soil.</title>
        <authorList>
            <person name="Galisteo C."/>
            <person name="De La Haba R."/>
            <person name="Sanchez-Porro C."/>
            <person name="Ventosa A."/>
        </authorList>
    </citation>
    <scope>NUCLEOTIDE SEQUENCE [LARGE SCALE GENOMIC DNA]</scope>
    <source>
        <strain evidence="6 7">1BSP15-2V2</strain>
    </source>
</reference>
<dbReference type="InterPro" id="IPR006143">
    <property type="entry name" value="RND_pump_MFP"/>
</dbReference>
<proteinExistence type="inferred from homology"/>
<dbReference type="InterPro" id="IPR058627">
    <property type="entry name" value="MdtA-like_C"/>
</dbReference>
<feature type="domain" description="Multidrug resistance protein MdtA-like C-terminal permuted SH3" evidence="4">
    <location>
        <begin position="328"/>
        <end position="367"/>
    </location>
</feature>
<evidence type="ECO:0000259" key="5">
    <source>
        <dbReference type="Pfam" id="PF25973"/>
    </source>
</evidence>
<dbReference type="RefSeq" id="WP_265766674.1">
    <property type="nucleotide sequence ID" value="NZ_JAGGJA010000008.1"/>
</dbReference>
<dbReference type="NCBIfam" id="TIGR01730">
    <property type="entry name" value="RND_mfp"/>
    <property type="match status" value="1"/>
</dbReference>
<organism evidence="6 7">
    <name type="scientific">Fodinibius salsisoli</name>
    <dbReference type="NCBI Taxonomy" id="2820877"/>
    <lineage>
        <taxon>Bacteria</taxon>
        <taxon>Pseudomonadati</taxon>
        <taxon>Balneolota</taxon>
        <taxon>Balneolia</taxon>
        <taxon>Balneolales</taxon>
        <taxon>Balneolaceae</taxon>
        <taxon>Fodinibius</taxon>
    </lineage>
</organism>
<dbReference type="PANTHER" id="PTHR30469">
    <property type="entry name" value="MULTIDRUG RESISTANCE PROTEIN MDTA"/>
    <property type="match status" value="1"/>
</dbReference>